<dbReference type="GO" id="GO:0022857">
    <property type="term" value="F:transmembrane transporter activity"/>
    <property type="evidence" value="ECO:0007669"/>
    <property type="project" value="UniProtKB-ARBA"/>
</dbReference>
<accession>A0A1I6LGU4</accession>
<reference evidence="5 6" key="1">
    <citation type="submission" date="2016-10" db="EMBL/GenBank/DDBJ databases">
        <authorList>
            <person name="de Groot N.N."/>
        </authorList>
    </citation>
    <scope>NUCLEOTIDE SEQUENCE [LARGE SCALE GENOMIC DNA]</scope>
    <source>
        <strain evidence="5 6">743A</strain>
    </source>
</reference>
<dbReference type="InterPro" id="IPR003439">
    <property type="entry name" value="ABC_transporter-like_ATP-bd"/>
</dbReference>
<dbReference type="OrthoDB" id="9802264at2"/>
<sequence>MENILEAKGLSKSFESGKNKSVEILKNISLDIKKGEFVSVMGPSGSGKSTLLYSISGMDGITSGSILFGGKEIEKLSEGELSSLRLHKMGFIFQQSHLLKDLNIFDNIVLSAYLAKENSREMVNNRARDLMKKTGIEQLADHDITQASGGQLQRVGICRALINNPDIVFGDEPTGALNSKATREIMEILKNINEAGTTILLVTHDAKVAARTERILFMLDGSIAGEFNLGKYDGKESLQVREERLASWLVKMGF</sequence>
<dbReference type="InterPro" id="IPR017911">
    <property type="entry name" value="MacB-like_ATP-bd"/>
</dbReference>
<proteinExistence type="predicted"/>
<name>A0A1I6LGU4_9FIRM</name>
<dbReference type="PANTHER" id="PTHR24220">
    <property type="entry name" value="IMPORT ATP-BINDING PROTEIN"/>
    <property type="match status" value="1"/>
</dbReference>
<dbReference type="SMART" id="SM00382">
    <property type="entry name" value="AAA"/>
    <property type="match status" value="1"/>
</dbReference>
<dbReference type="InterPro" id="IPR003593">
    <property type="entry name" value="AAA+_ATPase"/>
</dbReference>
<dbReference type="Gene3D" id="3.40.50.300">
    <property type="entry name" value="P-loop containing nucleotide triphosphate hydrolases"/>
    <property type="match status" value="1"/>
</dbReference>
<dbReference type="Pfam" id="PF00005">
    <property type="entry name" value="ABC_tran"/>
    <property type="match status" value="1"/>
</dbReference>
<evidence type="ECO:0000313" key="6">
    <source>
        <dbReference type="Proteomes" id="UP000199659"/>
    </source>
</evidence>
<dbReference type="InterPro" id="IPR015854">
    <property type="entry name" value="ABC_transpr_LolD-like"/>
</dbReference>
<dbReference type="EMBL" id="FOYZ01000016">
    <property type="protein sequence ID" value="SFS02613.1"/>
    <property type="molecule type" value="Genomic_DNA"/>
</dbReference>
<feature type="domain" description="ABC transporter" evidence="4">
    <location>
        <begin position="5"/>
        <end position="245"/>
    </location>
</feature>
<dbReference type="Proteomes" id="UP000199659">
    <property type="component" value="Unassembled WGS sequence"/>
</dbReference>
<dbReference type="GO" id="GO:0005524">
    <property type="term" value="F:ATP binding"/>
    <property type="evidence" value="ECO:0007669"/>
    <property type="project" value="UniProtKB-KW"/>
</dbReference>
<dbReference type="AlphaFoldDB" id="A0A1I6LGU4"/>
<gene>
    <name evidence="5" type="ORF">SAMN05661086_03286</name>
</gene>
<dbReference type="PROSITE" id="PS50893">
    <property type="entry name" value="ABC_TRANSPORTER_2"/>
    <property type="match status" value="1"/>
</dbReference>
<keyword evidence="3 5" id="KW-0067">ATP-binding</keyword>
<evidence type="ECO:0000256" key="3">
    <source>
        <dbReference type="ARBA" id="ARBA00022840"/>
    </source>
</evidence>
<dbReference type="STRING" id="37658.SAMN05661086_03286"/>
<evidence type="ECO:0000313" key="5">
    <source>
        <dbReference type="EMBL" id="SFS02613.1"/>
    </source>
</evidence>
<dbReference type="RefSeq" id="WP_092563238.1">
    <property type="nucleotide sequence ID" value="NZ_FOYZ01000016.1"/>
</dbReference>
<evidence type="ECO:0000256" key="1">
    <source>
        <dbReference type="ARBA" id="ARBA00022448"/>
    </source>
</evidence>
<evidence type="ECO:0000256" key="2">
    <source>
        <dbReference type="ARBA" id="ARBA00022741"/>
    </source>
</evidence>
<organism evidence="5 6">
    <name type="scientific">Anaeromicropila populeti</name>
    <dbReference type="NCBI Taxonomy" id="37658"/>
    <lineage>
        <taxon>Bacteria</taxon>
        <taxon>Bacillati</taxon>
        <taxon>Bacillota</taxon>
        <taxon>Clostridia</taxon>
        <taxon>Lachnospirales</taxon>
        <taxon>Lachnospiraceae</taxon>
        <taxon>Anaeromicropila</taxon>
    </lineage>
</organism>
<keyword evidence="2" id="KW-0547">Nucleotide-binding</keyword>
<dbReference type="GO" id="GO:0098796">
    <property type="term" value="C:membrane protein complex"/>
    <property type="evidence" value="ECO:0007669"/>
    <property type="project" value="UniProtKB-ARBA"/>
</dbReference>
<dbReference type="CDD" id="cd03255">
    <property type="entry name" value="ABC_MJ0796_LolCDE_FtsE"/>
    <property type="match status" value="1"/>
</dbReference>
<dbReference type="InterPro" id="IPR027417">
    <property type="entry name" value="P-loop_NTPase"/>
</dbReference>
<dbReference type="GO" id="GO:0005886">
    <property type="term" value="C:plasma membrane"/>
    <property type="evidence" value="ECO:0007669"/>
    <property type="project" value="TreeGrafter"/>
</dbReference>
<protein>
    <submittedName>
        <fullName evidence="5">Putative ABC transport system ATP-binding protein</fullName>
    </submittedName>
</protein>
<dbReference type="PANTHER" id="PTHR24220:SF86">
    <property type="entry name" value="ABC TRANSPORTER ABCH.1"/>
    <property type="match status" value="1"/>
</dbReference>
<keyword evidence="1" id="KW-0813">Transport</keyword>
<dbReference type="SUPFAM" id="SSF52540">
    <property type="entry name" value="P-loop containing nucleoside triphosphate hydrolases"/>
    <property type="match status" value="1"/>
</dbReference>
<evidence type="ECO:0000259" key="4">
    <source>
        <dbReference type="PROSITE" id="PS50893"/>
    </source>
</evidence>
<dbReference type="GO" id="GO:0016887">
    <property type="term" value="F:ATP hydrolysis activity"/>
    <property type="evidence" value="ECO:0007669"/>
    <property type="project" value="InterPro"/>
</dbReference>
<dbReference type="FunFam" id="3.40.50.300:FF:000032">
    <property type="entry name" value="Export ABC transporter ATP-binding protein"/>
    <property type="match status" value="1"/>
</dbReference>
<keyword evidence="6" id="KW-1185">Reference proteome</keyword>